<organism evidence="9 10">
    <name type="scientific">Sporolactobacillus spathodeae</name>
    <dbReference type="NCBI Taxonomy" id="1465502"/>
    <lineage>
        <taxon>Bacteria</taxon>
        <taxon>Bacillati</taxon>
        <taxon>Bacillota</taxon>
        <taxon>Bacilli</taxon>
        <taxon>Bacillales</taxon>
        <taxon>Sporolactobacillaceae</taxon>
        <taxon>Sporolactobacillus</taxon>
    </lineage>
</organism>
<evidence type="ECO:0000256" key="5">
    <source>
        <dbReference type="ARBA" id="ARBA00022989"/>
    </source>
</evidence>
<keyword evidence="10" id="KW-1185">Reference proteome</keyword>
<dbReference type="Proteomes" id="UP000823201">
    <property type="component" value="Unassembled WGS sequence"/>
</dbReference>
<reference evidence="9 10" key="1">
    <citation type="submission" date="2021-01" db="EMBL/GenBank/DDBJ databases">
        <title>Genomic Encyclopedia of Type Strains, Phase IV (KMG-IV): sequencing the most valuable type-strain genomes for metagenomic binning, comparative biology and taxonomic classification.</title>
        <authorList>
            <person name="Goeker M."/>
        </authorList>
    </citation>
    <scope>NUCLEOTIDE SEQUENCE [LARGE SCALE GENOMIC DNA]</scope>
    <source>
        <strain evidence="9 10">DSM 100968</strain>
    </source>
</reference>
<dbReference type="CDD" id="cd06261">
    <property type="entry name" value="TM_PBP2"/>
    <property type="match status" value="1"/>
</dbReference>
<name>A0ABS2Q9K7_9BACL</name>
<evidence type="ECO:0000256" key="2">
    <source>
        <dbReference type="ARBA" id="ARBA00022448"/>
    </source>
</evidence>
<evidence type="ECO:0000256" key="6">
    <source>
        <dbReference type="ARBA" id="ARBA00023136"/>
    </source>
</evidence>
<feature type="transmembrane region" description="Helical" evidence="7">
    <location>
        <begin position="150"/>
        <end position="168"/>
    </location>
</feature>
<feature type="transmembrane region" description="Helical" evidence="7">
    <location>
        <begin position="124"/>
        <end position="144"/>
    </location>
</feature>
<comment type="caution">
    <text evidence="9">The sequence shown here is derived from an EMBL/GenBank/DDBJ whole genome shotgun (WGS) entry which is preliminary data.</text>
</comment>
<feature type="domain" description="ABC transmembrane type-1" evidence="8">
    <location>
        <begin position="84"/>
        <end position="264"/>
    </location>
</feature>
<dbReference type="RefSeq" id="WP_205006686.1">
    <property type="nucleotide sequence ID" value="NZ_CBCRXA010000018.1"/>
</dbReference>
<comment type="subcellular location">
    <subcellularLocation>
        <location evidence="1 7">Cell membrane</location>
        <topology evidence="1 7">Multi-pass membrane protein</topology>
    </subcellularLocation>
</comment>
<accession>A0ABS2Q9K7</accession>
<gene>
    <name evidence="9" type="ORF">JOC27_001578</name>
</gene>
<dbReference type="EMBL" id="JAFBEV010000012">
    <property type="protein sequence ID" value="MBM7658125.1"/>
    <property type="molecule type" value="Genomic_DNA"/>
</dbReference>
<feature type="transmembrane region" description="Helical" evidence="7">
    <location>
        <begin position="213"/>
        <end position="234"/>
    </location>
</feature>
<keyword evidence="6 7" id="KW-0472">Membrane</keyword>
<keyword evidence="2 7" id="KW-0813">Transport</keyword>
<dbReference type="InterPro" id="IPR035906">
    <property type="entry name" value="MetI-like_sf"/>
</dbReference>
<keyword evidence="4 7" id="KW-0812">Transmembrane</keyword>
<dbReference type="Pfam" id="PF00528">
    <property type="entry name" value="BPD_transp_1"/>
    <property type="match status" value="1"/>
</dbReference>
<keyword evidence="3" id="KW-1003">Cell membrane</keyword>
<dbReference type="Gene3D" id="1.10.3720.10">
    <property type="entry name" value="MetI-like"/>
    <property type="match status" value="1"/>
</dbReference>
<dbReference type="PROSITE" id="PS50928">
    <property type="entry name" value="ABC_TM1"/>
    <property type="match status" value="1"/>
</dbReference>
<feature type="transmembrane region" description="Helical" evidence="7">
    <location>
        <begin position="189"/>
        <end position="207"/>
    </location>
</feature>
<dbReference type="InterPro" id="IPR000515">
    <property type="entry name" value="MetI-like"/>
</dbReference>
<proteinExistence type="inferred from homology"/>
<evidence type="ECO:0000256" key="7">
    <source>
        <dbReference type="RuleBase" id="RU363032"/>
    </source>
</evidence>
<feature type="transmembrane region" description="Helical" evidence="7">
    <location>
        <begin position="88"/>
        <end position="112"/>
    </location>
</feature>
<protein>
    <submittedName>
        <fullName evidence="9">NitT/TauT family transport system permease protein</fullName>
    </submittedName>
</protein>
<evidence type="ECO:0000256" key="3">
    <source>
        <dbReference type="ARBA" id="ARBA00022475"/>
    </source>
</evidence>
<feature type="transmembrane region" description="Helical" evidence="7">
    <location>
        <begin position="246"/>
        <end position="264"/>
    </location>
</feature>
<keyword evidence="5 7" id="KW-1133">Transmembrane helix</keyword>
<feature type="transmembrane region" description="Helical" evidence="7">
    <location>
        <begin position="32"/>
        <end position="50"/>
    </location>
</feature>
<dbReference type="SUPFAM" id="SSF161098">
    <property type="entry name" value="MetI-like"/>
    <property type="match status" value="1"/>
</dbReference>
<comment type="similarity">
    <text evidence="7">Belongs to the binding-protein-dependent transport system permease family.</text>
</comment>
<evidence type="ECO:0000313" key="10">
    <source>
        <dbReference type="Proteomes" id="UP000823201"/>
    </source>
</evidence>
<dbReference type="PANTHER" id="PTHR30151">
    <property type="entry name" value="ALKANE SULFONATE ABC TRANSPORTER-RELATED, MEMBRANE SUBUNIT"/>
    <property type="match status" value="1"/>
</dbReference>
<evidence type="ECO:0000256" key="1">
    <source>
        <dbReference type="ARBA" id="ARBA00004651"/>
    </source>
</evidence>
<dbReference type="PANTHER" id="PTHR30151:SF0">
    <property type="entry name" value="ABC TRANSPORTER PERMEASE PROTEIN MJ0413-RELATED"/>
    <property type="match status" value="1"/>
</dbReference>
<evidence type="ECO:0000313" key="9">
    <source>
        <dbReference type="EMBL" id="MBM7658125.1"/>
    </source>
</evidence>
<sequence>MSLTKEKPEKTSFLAKVSQAFTPKAEIKHTTYLVLGVFGFLLVLAVWSLLTYGKLVDNFFLPTPSETFQSGISLFTQLDFTGDVAVTIYRVMTGFVLAAIVAVPLGIMLGVYKPIEGFLEPLMSFVRYLPASAFIPLFILWIGVSETQKIAVIFMGSFPQLILMVAAATKNVADDLIDVSYTLGTSKKAVLWHVILPASMPAIMSSLRMILGWAWTYIIVAELVGASSGIGYMIIQSQRMLNTSNIFVGILTIGVIGLIFDYVFKWLSRLLFPWS</sequence>
<evidence type="ECO:0000259" key="8">
    <source>
        <dbReference type="PROSITE" id="PS50928"/>
    </source>
</evidence>
<evidence type="ECO:0000256" key="4">
    <source>
        <dbReference type="ARBA" id="ARBA00022692"/>
    </source>
</evidence>